<organism evidence="1 2">
    <name type="scientific">Olpidium bornovanus</name>
    <dbReference type="NCBI Taxonomy" id="278681"/>
    <lineage>
        <taxon>Eukaryota</taxon>
        <taxon>Fungi</taxon>
        <taxon>Fungi incertae sedis</taxon>
        <taxon>Olpidiomycota</taxon>
        <taxon>Olpidiomycotina</taxon>
        <taxon>Olpidiomycetes</taxon>
        <taxon>Olpidiales</taxon>
        <taxon>Olpidiaceae</taxon>
        <taxon>Olpidium</taxon>
    </lineage>
</organism>
<keyword evidence="2" id="KW-1185">Reference proteome</keyword>
<sequence>MAKKSEGIQRSKTSRLFDARYIQRSRNARPNSIIYLVAKRVPTDNDRLRPARNNAGDVVYQQGLAKDGAAEYVPDRPVRRFVHLVQFKFLHAFFVRGNRGALDAHVVLLDGLGGVHRYLVTGLNAKTAKIVSSAEATGPNRTLSRAHRQTDLVAVLDAEIIVFGVNFDVRKDQL</sequence>
<reference evidence="1 2" key="1">
    <citation type="journal article" name="Sci. Rep.">
        <title>Genome-scale phylogenetic analyses confirm Olpidium as the closest living zoosporic fungus to the non-flagellated, terrestrial fungi.</title>
        <authorList>
            <person name="Chang Y."/>
            <person name="Rochon D."/>
            <person name="Sekimoto S."/>
            <person name="Wang Y."/>
            <person name="Chovatia M."/>
            <person name="Sandor L."/>
            <person name="Salamov A."/>
            <person name="Grigoriev I.V."/>
            <person name="Stajich J.E."/>
            <person name="Spatafora J.W."/>
        </authorList>
    </citation>
    <scope>NUCLEOTIDE SEQUENCE [LARGE SCALE GENOMIC DNA]</scope>
    <source>
        <strain evidence="1">S191</strain>
    </source>
</reference>
<evidence type="ECO:0000313" key="1">
    <source>
        <dbReference type="EMBL" id="KAG5460669.1"/>
    </source>
</evidence>
<protein>
    <submittedName>
        <fullName evidence="1">Uncharacterized protein</fullName>
    </submittedName>
</protein>
<dbReference type="AlphaFoldDB" id="A0A8H7ZWR8"/>
<dbReference type="Proteomes" id="UP000673691">
    <property type="component" value="Unassembled WGS sequence"/>
</dbReference>
<dbReference type="OrthoDB" id="7458062at2759"/>
<dbReference type="EMBL" id="JAEFCI010004877">
    <property type="protein sequence ID" value="KAG5460669.1"/>
    <property type="molecule type" value="Genomic_DNA"/>
</dbReference>
<evidence type="ECO:0000313" key="2">
    <source>
        <dbReference type="Proteomes" id="UP000673691"/>
    </source>
</evidence>
<accession>A0A8H7ZWR8</accession>
<proteinExistence type="predicted"/>
<name>A0A8H7ZWR8_9FUNG</name>
<comment type="caution">
    <text evidence="1">The sequence shown here is derived from an EMBL/GenBank/DDBJ whole genome shotgun (WGS) entry which is preliminary data.</text>
</comment>
<gene>
    <name evidence="1" type="ORF">BJ554DRAFT_7250</name>
</gene>